<dbReference type="EMBL" id="KB311106">
    <property type="protein sequence ID" value="ELT89954.1"/>
    <property type="molecule type" value="Genomic_DNA"/>
</dbReference>
<keyword evidence="4" id="KW-1185">Reference proteome</keyword>
<evidence type="ECO:0000313" key="3">
    <source>
        <dbReference type="EnsemblMetazoa" id="CapteP223031"/>
    </source>
</evidence>
<gene>
    <name evidence="2" type="ORF">CAPTEDRAFT_223031</name>
</gene>
<feature type="transmembrane region" description="Helical" evidence="1">
    <location>
        <begin position="12"/>
        <end position="31"/>
    </location>
</feature>
<keyword evidence="1" id="KW-0472">Membrane</keyword>
<dbReference type="OMA" id="WNEMPLL"/>
<reference evidence="2 4" key="2">
    <citation type="journal article" date="2013" name="Nature">
        <title>Insights into bilaterian evolution from three spiralian genomes.</title>
        <authorList>
            <person name="Simakov O."/>
            <person name="Marletaz F."/>
            <person name="Cho S.J."/>
            <person name="Edsinger-Gonzales E."/>
            <person name="Havlak P."/>
            <person name="Hellsten U."/>
            <person name="Kuo D.H."/>
            <person name="Larsson T."/>
            <person name="Lv J."/>
            <person name="Arendt D."/>
            <person name="Savage R."/>
            <person name="Osoegawa K."/>
            <person name="de Jong P."/>
            <person name="Grimwood J."/>
            <person name="Chapman J.A."/>
            <person name="Shapiro H."/>
            <person name="Aerts A."/>
            <person name="Otillar R.P."/>
            <person name="Terry A.Y."/>
            <person name="Boore J.L."/>
            <person name="Grigoriev I.V."/>
            <person name="Lindberg D.R."/>
            <person name="Seaver E.C."/>
            <person name="Weisblat D.A."/>
            <person name="Putnam N.H."/>
            <person name="Rokhsar D.S."/>
        </authorList>
    </citation>
    <scope>NUCLEOTIDE SEQUENCE</scope>
    <source>
        <strain evidence="2 4">I ESC-2004</strain>
    </source>
</reference>
<sequence>MASGFRLLWRRISAPTIVIFVTSVLLLGWTFQMIHSSSLQRQEYAKLVETLRIRDANAHSRALDNIVISSDCKAISPVHSEEDEVADHEHKYRSISDDYIKGAIAEEVDFSRVLLHYGKSVLKVLSKKTHARKLSITSEMSTPNVVHYFWPKDKTFSFLSYLSLLSVEKFISPQYIVVHGTEVPTGTWWNKVLVNVPNILFMKKKLSWNFSGISIRSARVATSLARMETILDYGGIVLDPDVIVLKSFDAFRRVPFVAGRESPDRLSLSVMIGHRGAPFLRLLLEGYRSALLQEDAADLRDIPQSLAAIFPNLIHVEGKSFGLSIDNLPVLASIHVDWHHLNAIRLIEDADYRLPQHPEEIKLLDSTVGEIMRYIYYGDKHIA</sequence>
<dbReference type="HOGENOM" id="CLU_722086_0_0_1"/>
<reference evidence="4" key="1">
    <citation type="submission" date="2012-12" db="EMBL/GenBank/DDBJ databases">
        <authorList>
            <person name="Hellsten U."/>
            <person name="Grimwood J."/>
            <person name="Chapman J.A."/>
            <person name="Shapiro H."/>
            <person name="Aerts A."/>
            <person name="Otillar R.P."/>
            <person name="Terry A.Y."/>
            <person name="Boore J.L."/>
            <person name="Simakov O."/>
            <person name="Marletaz F."/>
            <person name="Cho S.-J."/>
            <person name="Edsinger-Gonzales E."/>
            <person name="Havlak P."/>
            <person name="Kuo D.-H."/>
            <person name="Larsson T."/>
            <person name="Lv J."/>
            <person name="Arendt D."/>
            <person name="Savage R."/>
            <person name="Osoegawa K."/>
            <person name="de Jong P."/>
            <person name="Lindberg D.R."/>
            <person name="Seaver E.C."/>
            <person name="Weisblat D.A."/>
            <person name="Putnam N.H."/>
            <person name="Grigoriev I.V."/>
            <person name="Rokhsar D.S."/>
        </authorList>
    </citation>
    <scope>NUCLEOTIDE SEQUENCE</scope>
    <source>
        <strain evidence="4">I ESC-2004</strain>
    </source>
</reference>
<dbReference type="OrthoDB" id="6150660at2759"/>
<dbReference type="EnsemblMetazoa" id="CapteT223031">
    <property type="protein sequence ID" value="CapteP223031"/>
    <property type="gene ID" value="CapteG223031"/>
</dbReference>
<reference evidence="3" key="3">
    <citation type="submission" date="2015-06" db="UniProtKB">
        <authorList>
            <consortium name="EnsemblMetazoa"/>
        </authorList>
    </citation>
    <scope>IDENTIFICATION</scope>
</reference>
<dbReference type="SUPFAM" id="SSF53448">
    <property type="entry name" value="Nucleotide-diphospho-sugar transferases"/>
    <property type="match status" value="1"/>
</dbReference>
<keyword evidence="1" id="KW-1133">Transmembrane helix</keyword>
<dbReference type="PANTHER" id="PTHR46830:SF1">
    <property type="entry name" value="ALPHA-1,4-N-ACETYLGLUCOSAMINYLTRANSFERASE"/>
    <property type="match status" value="1"/>
</dbReference>
<dbReference type="AlphaFoldDB" id="R7T8E7"/>
<evidence type="ECO:0008006" key="5">
    <source>
        <dbReference type="Google" id="ProtNLM"/>
    </source>
</evidence>
<evidence type="ECO:0000313" key="4">
    <source>
        <dbReference type="Proteomes" id="UP000014760"/>
    </source>
</evidence>
<dbReference type="Gene3D" id="3.90.550.20">
    <property type="match status" value="1"/>
</dbReference>
<dbReference type="InterPro" id="IPR029044">
    <property type="entry name" value="Nucleotide-diphossugar_trans"/>
</dbReference>
<proteinExistence type="predicted"/>
<accession>R7T8E7</accession>
<evidence type="ECO:0000256" key="1">
    <source>
        <dbReference type="SAM" id="Phobius"/>
    </source>
</evidence>
<protein>
    <recommendedName>
        <fullName evidence="5">Alpha-1,4-N-acetylglucosaminyltransferase</fullName>
    </recommendedName>
</protein>
<dbReference type="PANTHER" id="PTHR46830">
    <property type="entry name" value="TRANSFERASE, PUTATIVE-RELATED"/>
    <property type="match status" value="1"/>
</dbReference>
<dbReference type="EMBL" id="AMQN01014622">
    <property type="status" value="NOT_ANNOTATED_CDS"/>
    <property type="molecule type" value="Genomic_DNA"/>
</dbReference>
<organism evidence="2">
    <name type="scientific">Capitella teleta</name>
    <name type="common">Polychaete worm</name>
    <dbReference type="NCBI Taxonomy" id="283909"/>
    <lineage>
        <taxon>Eukaryota</taxon>
        <taxon>Metazoa</taxon>
        <taxon>Spiralia</taxon>
        <taxon>Lophotrochozoa</taxon>
        <taxon>Annelida</taxon>
        <taxon>Polychaeta</taxon>
        <taxon>Sedentaria</taxon>
        <taxon>Scolecida</taxon>
        <taxon>Capitellidae</taxon>
        <taxon>Capitella</taxon>
    </lineage>
</organism>
<keyword evidence="1" id="KW-0812">Transmembrane</keyword>
<name>R7T8E7_CAPTE</name>
<evidence type="ECO:0000313" key="2">
    <source>
        <dbReference type="EMBL" id="ELT89954.1"/>
    </source>
</evidence>
<dbReference type="Proteomes" id="UP000014760">
    <property type="component" value="Unassembled WGS sequence"/>
</dbReference>